<reference evidence="2" key="1">
    <citation type="submission" date="2022-07" db="EMBL/GenBank/DDBJ databases">
        <title>Phylogenomic reconstructions and comparative analyses of Kickxellomycotina fungi.</title>
        <authorList>
            <person name="Reynolds N.K."/>
            <person name="Stajich J.E."/>
            <person name="Barry K."/>
            <person name="Grigoriev I.V."/>
            <person name="Crous P."/>
            <person name="Smith M.E."/>
        </authorList>
    </citation>
    <scope>NUCLEOTIDE SEQUENCE</scope>
    <source>
        <strain evidence="2">RSA 476</strain>
    </source>
</reference>
<proteinExistence type="predicted"/>
<dbReference type="Proteomes" id="UP001140074">
    <property type="component" value="Unassembled WGS sequence"/>
</dbReference>
<accession>A0A9W8ICV6</accession>
<organism evidence="2 3">
    <name type="scientific">Coemansia aciculifera</name>
    <dbReference type="NCBI Taxonomy" id="417176"/>
    <lineage>
        <taxon>Eukaryota</taxon>
        <taxon>Fungi</taxon>
        <taxon>Fungi incertae sedis</taxon>
        <taxon>Zoopagomycota</taxon>
        <taxon>Kickxellomycotina</taxon>
        <taxon>Kickxellomycetes</taxon>
        <taxon>Kickxellales</taxon>
        <taxon>Kickxellaceae</taxon>
        <taxon>Coemansia</taxon>
    </lineage>
</organism>
<dbReference type="EMBL" id="JANBUY010000331">
    <property type="protein sequence ID" value="KAJ2860042.1"/>
    <property type="molecule type" value="Genomic_DNA"/>
</dbReference>
<keyword evidence="3" id="KW-1185">Reference proteome</keyword>
<evidence type="ECO:0000313" key="3">
    <source>
        <dbReference type="Proteomes" id="UP001140074"/>
    </source>
</evidence>
<gene>
    <name evidence="2" type="ORF">GGH94_005758</name>
</gene>
<evidence type="ECO:0000256" key="1">
    <source>
        <dbReference type="SAM" id="Phobius"/>
    </source>
</evidence>
<evidence type="ECO:0000313" key="2">
    <source>
        <dbReference type="EMBL" id="KAJ2860042.1"/>
    </source>
</evidence>
<dbReference type="AlphaFoldDB" id="A0A9W8ICV6"/>
<keyword evidence="1" id="KW-0812">Transmembrane</keyword>
<keyword evidence="1" id="KW-0472">Membrane</keyword>
<feature type="transmembrane region" description="Helical" evidence="1">
    <location>
        <begin position="55"/>
        <end position="78"/>
    </location>
</feature>
<name>A0A9W8ICV6_9FUNG</name>
<comment type="caution">
    <text evidence="2">The sequence shown here is derived from an EMBL/GenBank/DDBJ whole genome shotgun (WGS) entry which is preliminary data.</text>
</comment>
<keyword evidence="1" id="KW-1133">Transmembrane helix</keyword>
<protein>
    <submittedName>
        <fullName evidence="2">Uncharacterized protein</fullName>
    </submittedName>
</protein>
<sequence>MQATLLGRLVGIVFLAITFQFFIAIPNSSTAVEAVLYTPAAGPALIDIAIDTPDFLIQVPFTVASGPSIVSGWVSIYFKATRSVKYITDGVGQFYLAKISTTTFLFIFQYQSSLWGGAQQQFVRDILYLDRVSAEIISLQVSSRLTIGAA</sequence>